<dbReference type="InterPro" id="IPR013149">
    <property type="entry name" value="ADH-like_C"/>
</dbReference>
<dbReference type="Gene3D" id="3.90.180.10">
    <property type="entry name" value="Medium-chain alcohol dehydrogenases, catalytic domain"/>
    <property type="match status" value="1"/>
</dbReference>
<organism evidence="2 3">
    <name type="scientific">Cyclobacterium jeungdonense</name>
    <dbReference type="NCBI Taxonomy" id="708087"/>
    <lineage>
        <taxon>Bacteria</taxon>
        <taxon>Pseudomonadati</taxon>
        <taxon>Bacteroidota</taxon>
        <taxon>Cytophagia</taxon>
        <taxon>Cytophagales</taxon>
        <taxon>Cyclobacteriaceae</taxon>
        <taxon>Cyclobacterium</taxon>
    </lineage>
</organism>
<dbReference type="InterPro" id="IPR051397">
    <property type="entry name" value="Zn-ADH-like_protein"/>
</dbReference>
<dbReference type="Pfam" id="PF08240">
    <property type="entry name" value="ADH_N"/>
    <property type="match status" value="1"/>
</dbReference>
<dbReference type="PANTHER" id="PTHR43677">
    <property type="entry name" value="SHORT-CHAIN DEHYDROGENASE/REDUCTASE"/>
    <property type="match status" value="1"/>
</dbReference>
<evidence type="ECO:0000313" key="3">
    <source>
        <dbReference type="Proteomes" id="UP001236663"/>
    </source>
</evidence>
<feature type="domain" description="Enoyl reductase (ER)" evidence="1">
    <location>
        <begin position="10"/>
        <end position="338"/>
    </location>
</feature>
<protein>
    <submittedName>
        <fullName evidence="2">Zinc-binding dehydrogenase</fullName>
    </submittedName>
</protein>
<dbReference type="InterPro" id="IPR036291">
    <property type="entry name" value="NAD(P)-bd_dom_sf"/>
</dbReference>
<dbReference type="SUPFAM" id="SSF50129">
    <property type="entry name" value="GroES-like"/>
    <property type="match status" value="1"/>
</dbReference>
<evidence type="ECO:0000313" key="2">
    <source>
        <dbReference type="EMBL" id="MDN3687555.1"/>
    </source>
</evidence>
<dbReference type="Gene3D" id="3.40.50.720">
    <property type="entry name" value="NAD(P)-binding Rossmann-like Domain"/>
    <property type="match status" value="1"/>
</dbReference>
<sequence length="340" mass="37391">MQQLAIIQYGTAKEAFQLQQGTELKPQEFQVLVKVAGFGLNYADVMARNGLYKDAPKIPFVPGYEIEGQVIDRGSQVPEEIMGKRVVAFTRFGGYADLALADYRALSQIPEEMPGGEACALATQYGTAYYMTNYLGRLHKGEIALIHACAGGVGTALTQLCHLQGVRVVGLCSTSQKVDYLKKMGVEFPINYREVNYSAAIEKEFGKRKMNLIFNTVAGKSFKKDLKLLAHGGHLFCFGGAARSGQKSHLLNDLAFLMKTGFVSPLFMMMKAQGIIGVNMLRIADHRIDIIGHCLHALVSLWEKKKIRPQVGATFPATEIAAAHQLLESGESTGKVYVYW</sequence>
<dbReference type="Pfam" id="PF00107">
    <property type="entry name" value="ADH_zinc_N"/>
    <property type="match status" value="1"/>
</dbReference>
<dbReference type="SMART" id="SM00829">
    <property type="entry name" value="PKS_ER"/>
    <property type="match status" value="1"/>
</dbReference>
<dbReference type="EMBL" id="JAUFQS010000006">
    <property type="protein sequence ID" value="MDN3687555.1"/>
    <property type="molecule type" value="Genomic_DNA"/>
</dbReference>
<dbReference type="RefSeq" id="WP_163385173.1">
    <property type="nucleotide sequence ID" value="NZ_JAUFQS010000006.1"/>
</dbReference>
<reference evidence="3" key="1">
    <citation type="journal article" date="2019" name="Int. J. Syst. Evol. Microbiol.">
        <title>The Global Catalogue of Microorganisms (GCM) 10K type strain sequencing project: providing services to taxonomists for standard genome sequencing and annotation.</title>
        <authorList>
            <consortium name="The Broad Institute Genomics Platform"/>
            <consortium name="The Broad Institute Genome Sequencing Center for Infectious Disease"/>
            <person name="Wu L."/>
            <person name="Ma J."/>
        </authorList>
    </citation>
    <scope>NUCLEOTIDE SEQUENCE [LARGE SCALE GENOMIC DNA]</scope>
    <source>
        <strain evidence="3">CECT 7706</strain>
    </source>
</reference>
<proteinExistence type="predicted"/>
<dbReference type="SUPFAM" id="SSF51735">
    <property type="entry name" value="NAD(P)-binding Rossmann-fold domains"/>
    <property type="match status" value="1"/>
</dbReference>
<dbReference type="PANTHER" id="PTHR43677:SF4">
    <property type="entry name" value="QUINONE OXIDOREDUCTASE-LIKE PROTEIN 2"/>
    <property type="match status" value="1"/>
</dbReference>
<dbReference type="InterPro" id="IPR013154">
    <property type="entry name" value="ADH-like_N"/>
</dbReference>
<dbReference type="InterPro" id="IPR011032">
    <property type="entry name" value="GroES-like_sf"/>
</dbReference>
<dbReference type="Proteomes" id="UP001236663">
    <property type="component" value="Unassembled WGS sequence"/>
</dbReference>
<evidence type="ECO:0000259" key="1">
    <source>
        <dbReference type="SMART" id="SM00829"/>
    </source>
</evidence>
<comment type="caution">
    <text evidence="2">The sequence shown here is derived from an EMBL/GenBank/DDBJ whole genome shotgun (WGS) entry which is preliminary data.</text>
</comment>
<accession>A0ABT8C749</accession>
<keyword evidence="3" id="KW-1185">Reference proteome</keyword>
<name>A0ABT8C749_9BACT</name>
<dbReference type="InterPro" id="IPR020843">
    <property type="entry name" value="ER"/>
</dbReference>
<gene>
    <name evidence="2" type="ORF">QWZ15_06930</name>
</gene>